<dbReference type="PANTHER" id="PTHR10697:SF1">
    <property type="entry name" value="MAMMALIAN EPENDYMIN-RELATED PROTEIN 1"/>
    <property type="match status" value="1"/>
</dbReference>
<evidence type="ECO:0000313" key="3">
    <source>
        <dbReference type="Proteomes" id="UP000887568"/>
    </source>
</evidence>
<dbReference type="GeneID" id="119738309"/>
<evidence type="ECO:0000256" key="1">
    <source>
        <dbReference type="SAM" id="SignalP"/>
    </source>
</evidence>
<name>A0A914AZF3_PATMI</name>
<keyword evidence="3" id="KW-1185">Reference proteome</keyword>
<evidence type="ECO:0000313" key="2">
    <source>
        <dbReference type="EnsemblMetazoa" id="XP_038069082.1"/>
    </source>
</evidence>
<dbReference type="AlphaFoldDB" id="A0A914AZF3"/>
<keyword evidence="1" id="KW-0732">Signal</keyword>
<dbReference type="InterPro" id="IPR001299">
    <property type="entry name" value="Ependymin"/>
</dbReference>
<organism evidence="2 3">
    <name type="scientific">Patiria miniata</name>
    <name type="common">Bat star</name>
    <name type="synonym">Asterina miniata</name>
    <dbReference type="NCBI Taxonomy" id="46514"/>
    <lineage>
        <taxon>Eukaryota</taxon>
        <taxon>Metazoa</taxon>
        <taxon>Echinodermata</taxon>
        <taxon>Eleutherozoa</taxon>
        <taxon>Asterozoa</taxon>
        <taxon>Asteroidea</taxon>
        <taxon>Valvatacea</taxon>
        <taxon>Valvatida</taxon>
        <taxon>Asterinidae</taxon>
        <taxon>Patiria</taxon>
    </lineage>
</organism>
<dbReference type="PANTHER" id="PTHR10697">
    <property type="entry name" value="MAMMALIAN EPENDYMIN-RELATED PROTEIN 1"/>
    <property type="match status" value="1"/>
</dbReference>
<sequence>MYAAAVVCVLFTAVSASQGPLNMPSVPWKTEQTDLPHPVICCSASAYTYKAVSVVSSVKDGSLSTEFIHQRGAYDAVAKMIAVEEVLGFTNGTEDTVKLISDFNNGVEYRITSQKGTIECEKTDIPTRFLHNCLTDEKFINWVTIGDRALTAGNWYKLWTNHPTEDVHVVYTFQHPECVDLGYISRGTDKATGAELWTDFHTRSDYSLGICDPDKWFKPPPECKAVKLLKATPQQWFGRLSPDGKRPIFW</sequence>
<feature type="chain" id="PRO_5037686671" evidence="1">
    <location>
        <begin position="17"/>
        <end position="250"/>
    </location>
</feature>
<dbReference type="Proteomes" id="UP000887568">
    <property type="component" value="Unplaced"/>
</dbReference>
<dbReference type="GO" id="GO:0005576">
    <property type="term" value="C:extracellular region"/>
    <property type="evidence" value="ECO:0007669"/>
    <property type="project" value="InterPro"/>
</dbReference>
<dbReference type="GO" id="GO:0005764">
    <property type="term" value="C:lysosome"/>
    <property type="evidence" value="ECO:0007669"/>
    <property type="project" value="TreeGrafter"/>
</dbReference>
<proteinExistence type="predicted"/>
<dbReference type="Pfam" id="PF00811">
    <property type="entry name" value="Ependymin"/>
    <property type="match status" value="1"/>
</dbReference>
<feature type="signal peptide" evidence="1">
    <location>
        <begin position="1"/>
        <end position="16"/>
    </location>
</feature>
<dbReference type="EnsemblMetazoa" id="XM_038213154.1">
    <property type="protein sequence ID" value="XP_038069082.1"/>
    <property type="gene ID" value="LOC119738309"/>
</dbReference>
<protein>
    <submittedName>
        <fullName evidence="2">Uncharacterized protein</fullName>
    </submittedName>
</protein>
<dbReference type="GO" id="GO:0005509">
    <property type="term" value="F:calcium ion binding"/>
    <property type="evidence" value="ECO:0007669"/>
    <property type="project" value="InterPro"/>
</dbReference>
<dbReference type="RefSeq" id="XP_038069082.1">
    <property type="nucleotide sequence ID" value="XM_038213154.1"/>
</dbReference>
<dbReference type="GO" id="GO:0007160">
    <property type="term" value="P:cell-matrix adhesion"/>
    <property type="evidence" value="ECO:0007669"/>
    <property type="project" value="InterPro"/>
</dbReference>
<accession>A0A914AZF3</accession>
<reference evidence="2" key="1">
    <citation type="submission" date="2022-11" db="UniProtKB">
        <authorList>
            <consortium name="EnsemblMetazoa"/>
        </authorList>
    </citation>
    <scope>IDENTIFICATION</scope>
</reference>